<evidence type="ECO:0000313" key="1">
    <source>
        <dbReference type="EMBL" id="KKN02517.1"/>
    </source>
</evidence>
<organism evidence="1">
    <name type="scientific">marine sediment metagenome</name>
    <dbReference type="NCBI Taxonomy" id="412755"/>
    <lineage>
        <taxon>unclassified sequences</taxon>
        <taxon>metagenomes</taxon>
        <taxon>ecological metagenomes</taxon>
    </lineage>
</organism>
<dbReference type="AlphaFoldDB" id="A0A0F9MT02"/>
<comment type="caution">
    <text evidence="1">The sequence shown here is derived from an EMBL/GenBank/DDBJ whole genome shotgun (WGS) entry which is preliminary data.</text>
</comment>
<sequence>MTVDEFEEKVRQDCDALGVELEILQAGLDKSVTPRSTVDASNEDIINFLYDGLADGYDHLVTITG</sequence>
<name>A0A0F9MT02_9ZZZZ</name>
<gene>
    <name evidence="1" type="ORF">LCGC14_1116890</name>
</gene>
<proteinExistence type="predicted"/>
<accession>A0A0F9MT02</accession>
<protein>
    <submittedName>
        <fullName evidence="1">Uncharacterized protein</fullName>
    </submittedName>
</protein>
<reference evidence="1" key="1">
    <citation type="journal article" date="2015" name="Nature">
        <title>Complex archaea that bridge the gap between prokaryotes and eukaryotes.</title>
        <authorList>
            <person name="Spang A."/>
            <person name="Saw J.H."/>
            <person name="Jorgensen S.L."/>
            <person name="Zaremba-Niedzwiedzka K."/>
            <person name="Martijn J."/>
            <person name="Lind A.E."/>
            <person name="van Eijk R."/>
            <person name="Schleper C."/>
            <person name="Guy L."/>
            <person name="Ettema T.J."/>
        </authorList>
    </citation>
    <scope>NUCLEOTIDE SEQUENCE</scope>
</reference>
<dbReference type="EMBL" id="LAZR01005140">
    <property type="protein sequence ID" value="KKN02517.1"/>
    <property type="molecule type" value="Genomic_DNA"/>
</dbReference>